<sequence>MEMTQKRMRSSTNTYLTALAIADIIHLFFVFLLSFKHYSNIHDGKYAFYWRFHGLSYWLCDAASK</sequence>
<keyword evidence="3" id="KW-1185">Reference proteome</keyword>
<dbReference type="AlphaFoldDB" id="A0AAV8ZRN3"/>
<keyword evidence="1" id="KW-0812">Transmembrane</keyword>
<dbReference type="Gene3D" id="1.20.1070.10">
    <property type="entry name" value="Rhodopsin 7-helix transmembrane proteins"/>
    <property type="match status" value="1"/>
</dbReference>
<comment type="caution">
    <text evidence="2">The sequence shown here is derived from an EMBL/GenBank/DDBJ whole genome shotgun (WGS) entry which is preliminary data.</text>
</comment>
<name>A0AAV8ZRN3_9CUCU</name>
<evidence type="ECO:0000313" key="3">
    <source>
        <dbReference type="Proteomes" id="UP001162156"/>
    </source>
</evidence>
<evidence type="ECO:0000313" key="2">
    <source>
        <dbReference type="EMBL" id="KAJ8968774.1"/>
    </source>
</evidence>
<evidence type="ECO:0000256" key="1">
    <source>
        <dbReference type="SAM" id="Phobius"/>
    </source>
</evidence>
<gene>
    <name evidence="2" type="ORF">NQ314_002123</name>
</gene>
<dbReference type="Proteomes" id="UP001162156">
    <property type="component" value="Unassembled WGS sequence"/>
</dbReference>
<organism evidence="2 3">
    <name type="scientific">Rhamnusium bicolor</name>
    <dbReference type="NCBI Taxonomy" id="1586634"/>
    <lineage>
        <taxon>Eukaryota</taxon>
        <taxon>Metazoa</taxon>
        <taxon>Ecdysozoa</taxon>
        <taxon>Arthropoda</taxon>
        <taxon>Hexapoda</taxon>
        <taxon>Insecta</taxon>
        <taxon>Pterygota</taxon>
        <taxon>Neoptera</taxon>
        <taxon>Endopterygota</taxon>
        <taxon>Coleoptera</taxon>
        <taxon>Polyphaga</taxon>
        <taxon>Cucujiformia</taxon>
        <taxon>Chrysomeloidea</taxon>
        <taxon>Cerambycidae</taxon>
        <taxon>Lepturinae</taxon>
        <taxon>Rhagiini</taxon>
        <taxon>Rhamnusium</taxon>
    </lineage>
</organism>
<dbReference type="SUPFAM" id="SSF81321">
    <property type="entry name" value="Family A G protein-coupled receptor-like"/>
    <property type="match status" value="1"/>
</dbReference>
<accession>A0AAV8ZRN3</accession>
<keyword evidence="1" id="KW-1133">Transmembrane helix</keyword>
<proteinExistence type="predicted"/>
<reference evidence="2" key="1">
    <citation type="journal article" date="2023" name="Insect Mol. Biol.">
        <title>Genome sequencing provides insights into the evolution of gene families encoding plant cell wall-degrading enzymes in longhorned beetles.</title>
        <authorList>
            <person name="Shin N.R."/>
            <person name="Okamura Y."/>
            <person name="Kirsch R."/>
            <person name="Pauchet Y."/>
        </authorList>
    </citation>
    <scope>NUCLEOTIDE SEQUENCE</scope>
    <source>
        <strain evidence="2">RBIC_L_NR</strain>
    </source>
</reference>
<keyword evidence="1" id="KW-0472">Membrane</keyword>
<protein>
    <submittedName>
        <fullName evidence="2">Uncharacterized protein</fullName>
    </submittedName>
</protein>
<feature type="transmembrane region" description="Helical" evidence="1">
    <location>
        <begin position="12"/>
        <end position="35"/>
    </location>
</feature>
<dbReference type="EMBL" id="JANEYF010000653">
    <property type="protein sequence ID" value="KAJ8968774.1"/>
    <property type="molecule type" value="Genomic_DNA"/>
</dbReference>